<dbReference type="Proteomes" id="UP000199707">
    <property type="component" value="Unassembled WGS sequence"/>
</dbReference>
<evidence type="ECO:0000313" key="3">
    <source>
        <dbReference type="Proteomes" id="UP000199707"/>
    </source>
</evidence>
<gene>
    <name evidence="2" type="ORF">SAMN02799620_03671</name>
</gene>
<feature type="domain" description="SnoaL-like" evidence="1">
    <location>
        <begin position="13"/>
        <end position="110"/>
    </location>
</feature>
<organism evidence="2 3">
    <name type="scientific">Mycolicibacterium fluoranthenivorans</name>
    <dbReference type="NCBI Taxonomy" id="258505"/>
    <lineage>
        <taxon>Bacteria</taxon>
        <taxon>Bacillati</taxon>
        <taxon>Actinomycetota</taxon>
        <taxon>Actinomycetes</taxon>
        <taxon>Mycobacteriales</taxon>
        <taxon>Mycobacteriaceae</taxon>
        <taxon>Mycolicibacterium</taxon>
    </lineage>
</organism>
<dbReference type="Pfam" id="PF12680">
    <property type="entry name" value="SnoaL_2"/>
    <property type="match status" value="1"/>
</dbReference>
<dbReference type="EMBL" id="FMUB01000007">
    <property type="protein sequence ID" value="SCX24380.1"/>
    <property type="molecule type" value="Genomic_DNA"/>
</dbReference>
<accession>A0A1G4WL82</accession>
<dbReference type="SUPFAM" id="SSF54427">
    <property type="entry name" value="NTF2-like"/>
    <property type="match status" value="1"/>
</dbReference>
<protein>
    <submittedName>
        <fullName evidence="2">SnoaL-like domain-containing protein</fullName>
    </submittedName>
</protein>
<dbReference type="RefSeq" id="WP_235632927.1">
    <property type="nucleotide sequence ID" value="NZ_CP059894.1"/>
</dbReference>
<dbReference type="InterPro" id="IPR032710">
    <property type="entry name" value="NTF2-like_dom_sf"/>
</dbReference>
<dbReference type="AlphaFoldDB" id="A0A1G4WL82"/>
<dbReference type="Gene3D" id="3.10.450.50">
    <property type="match status" value="1"/>
</dbReference>
<reference evidence="3" key="1">
    <citation type="submission" date="2016-10" db="EMBL/GenBank/DDBJ databases">
        <authorList>
            <person name="Varghese N."/>
            <person name="Submissions S."/>
        </authorList>
    </citation>
    <scope>NUCLEOTIDE SEQUENCE [LARGE SCALE GENOMIC DNA]</scope>
    <source>
        <strain evidence="3">UNC267MFSha1.1M11</strain>
    </source>
</reference>
<evidence type="ECO:0000259" key="1">
    <source>
        <dbReference type="Pfam" id="PF12680"/>
    </source>
</evidence>
<dbReference type="STRING" id="1502745.SAMN02799620_03671"/>
<evidence type="ECO:0000313" key="2">
    <source>
        <dbReference type="EMBL" id="SCX24380.1"/>
    </source>
</evidence>
<sequence>MNTPNFAAHRDTVQSFVDAMHGGADTDVLSGMLAEDVALYGPLGDEPITGRAAVLEAMQAVGTVATDLTYREVLTGTTHHAAYFRLQVEGTAVDGMDYILVDSDGKIAEVTIWWRPLPSGVQMQGRLAGLLGMQPWELRTEEEDTP</sequence>
<name>A0A1G4WL82_9MYCO</name>
<dbReference type="InterPro" id="IPR037401">
    <property type="entry name" value="SnoaL-like"/>
</dbReference>
<proteinExistence type="predicted"/>